<evidence type="ECO:0000259" key="1">
    <source>
        <dbReference type="Pfam" id="PF01261"/>
    </source>
</evidence>
<dbReference type="InterPro" id="IPR050312">
    <property type="entry name" value="IolE/XylAMocC-like"/>
</dbReference>
<dbReference type="InterPro" id="IPR013022">
    <property type="entry name" value="Xyl_isomerase-like_TIM-brl"/>
</dbReference>
<dbReference type="EMBL" id="WHOA01000132">
    <property type="protein sequence ID" value="NOU73673.1"/>
    <property type="molecule type" value="Genomic_DNA"/>
</dbReference>
<dbReference type="Pfam" id="PF01261">
    <property type="entry name" value="AP_endonuc_2"/>
    <property type="match status" value="1"/>
</dbReference>
<reference evidence="2 3" key="1">
    <citation type="submission" date="2019-10" db="EMBL/GenBank/DDBJ databases">
        <title>Description of Paenibacillus terrestris sp. nov.</title>
        <authorList>
            <person name="Carlier A."/>
            <person name="Qi S."/>
        </authorList>
    </citation>
    <scope>NUCLEOTIDE SEQUENCE [LARGE SCALE GENOMIC DNA]</scope>
    <source>
        <strain evidence="2 3">LMG 31458</strain>
    </source>
</reference>
<organism evidence="2 3">
    <name type="scientific">Paenibacillus phytorum</name>
    <dbReference type="NCBI Taxonomy" id="2654977"/>
    <lineage>
        <taxon>Bacteria</taxon>
        <taxon>Bacillati</taxon>
        <taxon>Bacillota</taxon>
        <taxon>Bacilli</taxon>
        <taxon>Bacillales</taxon>
        <taxon>Paenibacillaceae</taxon>
        <taxon>Paenibacillus</taxon>
    </lineage>
</organism>
<evidence type="ECO:0000313" key="3">
    <source>
        <dbReference type="Proteomes" id="UP000616779"/>
    </source>
</evidence>
<dbReference type="InterPro" id="IPR036237">
    <property type="entry name" value="Xyl_isomerase-like_sf"/>
</dbReference>
<proteinExistence type="predicted"/>
<gene>
    <name evidence="2" type="ORF">GC098_19985</name>
</gene>
<dbReference type="Proteomes" id="UP000616779">
    <property type="component" value="Unassembled WGS sequence"/>
</dbReference>
<comment type="caution">
    <text evidence="2">The sequence shown here is derived from an EMBL/GenBank/DDBJ whole genome shotgun (WGS) entry which is preliminary data.</text>
</comment>
<dbReference type="PANTHER" id="PTHR12110:SF53">
    <property type="entry name" value="BLR5974 PROTEIN"/>
    <property type="match status" value="1"/>
</dbReference>
<dbReference type="PANTHER" id="PTHR12110">
    <property type="entry name" value="HYDROXYPYRUVATE ISOMERASE"/>
    <property type="match status" value="1"/>
</dbReference>
<name>A0ABX1Y0X3_9BACL</name>
<dbReference type="RefSeq" id="WP_171645088.1">
    <property type="nucleotide sequence ID" value="NZ_WHOA01000132.1"/>
</dbReference>
<dbReference type="SUPFAM" id="SSF51658">
    <property type="entry name" value="Xylose isomerase-like"/>
    <property type="match status" value="1"/>
</dbReference>
<keyword evidence="3" id="KW-1185">Reference proteome</keyword>
<sequence length="276" mass="30926">MPFLSLTSWSLHRNLGPLRWTRWDDNTRTQITVTQDQPELISLLELPEILAKKGFRSLEVCHFHFPDTSEEYLQELKHAFTEAGLQFYTLLIEYGDISSSDDLRRQSDISWIKGWIDIAARAGAERVRVIAGDAEPMDQEALQRSVDALRELSSYAAVQGVRVVTENFHSLTSIADNCLALLEGCGELLGLTSDFGNFKGTEKYGELAKTIPHSESIHAKAQTNADGCPDEAEFIRCMEVAKQAGYEGPITLVYDGPGDMWEGIERVRKLATPYLI</sequence>
<accession>A0ABX1Y0X3</accession>
<dbReference type="Gene3D" id="3.20.20.150">
    <property type="entry name" value="Divalent-metal-dependent TIM barrel enzymes"/>
    <property type="match status" value="1"/>
</dbReference>
<evidence type="ECO:0000313" key="2">
    <source>
        <dbReference type="EMBL" id="NOU73673.1"/>
    </source>
</evidence>
<protein>
    <submittedName>
        <fullName evidence="2">TIM barrel protein</fullName>
    </submittedName>
</protein>
<feature type="domain" description="Xylose isomerase-like TIM barrel" evidence="1">
    <location>
        <begin position="49"/>
        <end position="267"/>
    </location>
</feature>